<keyword evidence="1" id="KW-0238">DNA-binding</keyword>
<dbReference type="InterPro" id="IPR010982">
    <property type="entry name" value="Lambda_DNA-bd_dom_sf"/>
</dbReference>
<dbReference type="NCBIfam" id="TIGR02607">
    <property type="entry name" value="antidote_HigA"/>
    <property type="match status" value="1"/>
</dbReference>
<gene>
    <name evidence="3" type="ORF">SAMN05421771_3880</name>
</gene>
<dbReference type="STRING" id="474950.SAMN05421771_3880"/>
<dbReference type="InterPro" id="IPR013430">
    <property type="entry name" value="Toxin_antidote_HigA"/>
</dbReference>
<protein>
    <submittedName>
        <fullName evidence="3">Addiction module antidote protein, HigA family</fullName>
    </submittedName>
</protein>
<organism evidence="3 4">
    <name type="scientific">Granulicella pectinivorans</name>
    <dbReference type="NCBI Taxonomy" id="474950"/>
    <lineage>
        <taxon>Bacteria</taxon>
        <taxon>Pseudomonadati</taxon>
        <taxon>Acidobacteriota</taxon>
        <taxon>Terriglobia</taxon>
        <taxon>Terriglobales</taxon>
        <taxon>Acidobacteriaceae</taxon>
        <taxon>Granulicella</taxon>
    </lineage>
</organism>
<dbReference type="PANTHER" id="PTHR36924:SF1">
    <property type="entry name" value="ANTITOXIN HIGA-1"/>
    <property type="match status" value="1"/>
</dbReference>
<proteinExistence type="predicted"/>
<dbReference type="CDD" id="cd00093">
    <property type="entry name" value="HTH_XRE"/>
    <property type="match status" value="1"/>
</dbReference>
<dbReference type="Proteomes" id="UP000199024">
    <property type="component" value="Unassembled WGS sequence"/>
</dbReference>
<dbReference type="GO" id="GO:0003677">
    <property type="term" value="F:DNA binding"/>
    <property type="evidence" value="ECO:0007669"/>
    <property type="project" value="UniProtKB-KW"/>
</dbReference>
<evidence type="ECO:0000259" key="2">
    <source>
        <dbReference type="PROSITE" id="PS50943"/>
    </source>
</evidence>
<feature type="domain" description="HTH cro/C1-type" evidence="2">
    <location>
        <begin position="21"/>
        <end position="65"/>
    </location>
</feature>
<dbReference type="SUPFAM" id="SSF47413">
    <property type="entry name" value="lambda repressor-like DNA-binding domains"/>
    <property type="match status" value="1"/>
</dbReference>
<dbReference type="AlphaFoldDB" id="A0A1I6MYW4"/>
<dbReference type="OrthoDB" id="5297543at2"/>
<dbReference type="RefSeq" id="WP_089842796.1">
    <property type="nucleotide sequence ID" value="NZ_FOZL01000002.1"/>
</dbReference>
<keyword evidence="4" id="KW-1185">Reference proteome</keyword>
<sequence>MTMHNPASPGELLREFLGDKTATELAAHIGVARATISRVLNDRTAVTVDLSIRLGEALKLSPDFFSKAQLQRDLWLESQKDRPRIKPLAA</sequence>
<dbReference type="SMART" id="SM00530">
    <property type="entry name" value="HTH_XRE"/>
    <property type="match status" value="1"/>
</dbReference>
<evidence type="ECO:0000313" key="3">
    <source>
        <dbReference type="EMBL" id="SFS20837.1"/>
    </source>
</evidence>
<dbReference type="PANTHER" id="PTHR36924">
    <property type="entry name" value="ANTITOXIN HIGA-1"/>
    <property type="match status" value="1"/>
</dbReference>
<dbReference type="InterPro" id="IPR001387">
    <property type="entry name" value="Cro/C1-type_HTH"/>
</dbReference>
<dbReference type="EMBL" id="FOZL01000002">
    <property type="protein sequence ID" value="SFS20837.1"/>
    <property type="molecule type" value="Genomic_DNA"/>
</dbReference>
<dbReference type="Gene3D" id="1.10.260.40">
    <property type="entry name" value="lambda repressor-like DNA-binding domains"/>
    <property type="match status" value="1"/>
</dbReference>
<dbReference type="Pfam" id="PF01381">
    <property type="entry name" value="HTH_3"/>
    <property type="match status" value="1"/>
</dbReference>
<accession>A0A1I6MYW4</accession>
<evidence type="ECO:0000313" key="4">
    <source>
        <dbReference type="Proteomes" id="UP000199024"/>
    </source>
</evidence>
<dbReference type="PROSITE" id="PS50943">
    <property type="entry name" value="HTH_CROC1"/>
    <property type="match status" value="1"/>
</dbReference>
<reference evidence="3 4" key="1">
    <citation type="submission" date="2016-10" db="EMBL/GenBank/DDBJ databases">
        <authorList>
            <person name="de Groot N.N."/>
        </authorList>
    </citation>
    <scope>NUCLEOTIDE SEQUENCE [LARGE SCALE GENOMIC DNA]</scope>
    <source>
        <strain evidence="3 4">DSM 21001</strain>
    </source>
</reference>
<evidence type="ECO:0000256" key="1">
    <source>
        <dbReference type="ARBA" id="ARBA00023125"/>
    </source>
</evidence>
<name>A0A1I6MYW4_9BACT</name>